<accession>A0ABT1W7G1</accession>
<dbReference type="RefSeq" id="WP_422864300.1">
    <property type="nucleotide sequence ID" value="NZ_JAMSKV010000008.1"/>
</dbReference>
<gene>
    <name evidence="2" type="ORF">NFI95_10175</name>
</gene>
<sequence length="351" mass="37625">MSDGLPPSRFRLGFLTHLEGPLPPPALFRGMVELFVAAEQLGFEVGWVAQHHFASGRNGPGAAASPLLFLAAVAERTSRLRLGTAVITVPLESPLRLAEDAATLDVLSGGRVELGIGSGYDETAFEAFGASFESRRRATSDGIALLDRAFNDGVFGAAGHSLHPRAPGLAHRVWQGIFSDEGARFAAEAGSHLLLNRAAYGFETRTDLVQRPWAERYLEHWRADPVKAGRTPRIGLSRLIVPAADRAEARAILGPGVMQATATMVRNGRFPAGLDLDAALDRFHAFYGHPDEIVEALSGEQVLPLATDLLCQVNPGVPTIAQTLRMLELIATRIAPALGWRPPAPAHPVLE</sequence>
<reference evidence="2 3" key="1">
    <citation type="submission" date="2022-06" db="EMBL/GenBank/DDBJ databases">
        <title>Endosaccharibacter gen. nov., sp. nov., endophytic bacteria isolated from sugarcane.</title>
        <authorList>
            <person name="Pitiwittayakul N."/>
            <person name="Yukphan P."/>
            <person name="Charoenyingcharoen P."/>
            <person name="Tanasupawat S."/>
        </authorList>
    </citation>
    <scope>NUCLEOTIDE SEQUENCE [LARGE SCALE GENOMIC DNA]</scope>
    <source>
        <strain evidence="2 3">KSS8</strain>
    </source>
</reference>
<comment type="caution">
    <text evidence="2">The sequence shown here is derived from an EMBL/GenBank/DDBJ whole genome shotgun (WGS) entry which is preliminary data.</text>
</comment>
<dbReference type="InterPro" id="IPR036661">
    <property type="entry name" value="Luciferase-like_sf"/>
</dbReference>
<dbReference type="EMBL" id="JAMSKV010000008">
    <property type="protein sequence ID" value="MCQ8278819.1"/>
    <property type="molecule type" value="Genomic_DNA"/>
</dbReference>
<evidence type="ECO:0000313" key="3">
    <source>
        <dbReference type="Proteomes" id="UP001524587"/>
    </source>
</evidence>
<proteinExistence type="predicted"/>
<dbReference type="InterPro" id="IPR011251">
    <property type="entry name" value="Luciferase-like_dom"/>
</dbReference>
<dbReference type="Pfam" id="PF00296">
    <property type="entry name" value="Bac_luciferase"/>
    <property type="match status" value="1"/>
</dbReference>
<organism evidence="2 3">
    <name type="scientific">Endosaccharibacter trunci</name>
    <dbReference type="NCBI Taxonomy" id="2812733"/>
    <lineage>
        <taxon>Bacteria</taxon>
        <taxon>Pseudomonadati</taxon>
        <taxon>Pseudomonadota</taxon>
        <taxon>Alphaproteobacteria</taxon>
        <taxon>Acetobacterales</taxon>
        <taxon>Acetobacteraceae</taxon>
        <taxon>Endosaccharibacter</taxon>
    </lineage>
</organism>
<dbReference type="Proteomes" id="UP001524587">
    <property type="component" value="Unassembled WGS sequence"/>
</dbReference>
<name>A0ABT1W7G1_9PROT</name>
<protein>
    <submittedName>
        <fullName evidence="2">LLM class flavin-dependent oxidoreductase</fullName>
    </submittedName>
</protein>
<dbReference type="Gene3D" id="3.20.20.30">
    <property type="entry name" value="Luciferase-like domain"/>
    <property type="match status" value="1"/>
</dbReference>
<dbReference type="SUPFAM" id="SSF51679">
    <property type="entry name" value="Bacterial luciferase-like"/>
    <property type="match status" value="1"/>
</dbReference>
<dbReference type="PANTHER" id="PTHR30137">
    <property type="entry name" value="LUCIFERASE-LIKE MONOOXYGENASE"/>
    <property type="match status" value="1"/>
</dbReference>
<evidence type="ECO:0000259" key="1">
    <source>
        <dbReference type="Pfam" id="PF00296"/>
    </source>
</evidence>
<evidence type="ECO:0000313" key="2">
    <source>
        <dbReference type="EMBL" id="MCQ8278819.1"/>
    </source>
</evidence>
<keyword evidence="3" id="KW-1185">Reference proteome</keyword>
<dbReference type="PANTHER" id="PTHR30137:SF15">
    <property type="entry name" value="BLL6902 PROTEIN"/>
    <property type="match status" value="1"/>
</dbReference>
<feature type="domain" description="Luciferase-like" evidence="1">
    <location>
        <begin position="24"/>
        <end position="266"/>
    </location>
</feature>
<dbReference type="InterPro" id="IPR050766">
    <property type="entry name" value="Bact_Lucif_Oxidored"/>
</dbReference>